<accession>A0A1T4V8H5</accession>
<dbReference type="InterPro" id="IPR007393">
    <property type="entry name" value="YlxR_dom"/>
</dbReference>
<dbReference type="OrthoDB" id="9813251at2"/>
<dbReference type="InterPro" id="IPR037465">
    <property type="entry name" value="YlxR"/>
</dbReference>
<dbReference type="STRING" id="39495.SAMN02745111_00397"/>
<dbReference type="Pfam" id="PF04296">
    <property type="entry name" value="YlxR"/>
    <property type="match status" value="1"/>
</dbReference>
<proteinExistence type="predicted"/>
<gene>
    <name evidence="2" type="ORF">SAMN02745111_00397</name>
</gene>
<dbReference type="CDD" id="cd00279">
    <property type="entry name" value="YlxR"/>
    <property type="match status" value="1"/>
</dbReference>
<dbReference type="Gene3D" id="3.30.1230.10">
    <property type="entry name" value="YlxR-like"/>
    <property type="match status" value="1"/>
</dbReference>
<dbReference type="RefSeq" id="WP_078765485.1">
    <property type="nucleotide sequence ID" value="NZ_FUXZ01000003.1"/>
</dbReference>
<evidence type="ECO:0000313" key="3">
    <source>
        <dbReference type="Proteomes" id="UP000190814"/>
    </source>
</evidence>
<protein>
    <recommendedName>
        <fullName evidence="1">YlxR domain-containing protein</fullName>
    </recommendedName>
</protein>
<feature type="domain" description="YlxR" evidence="1">
    <location>
        <begin position="9"/>
        <end position="82"/>
    </location>
</feature>
<reference evidence="2 3" key="1">
    <citation type="submission" date="2017-02" db="EMBL/GenBank/DDBJ databases">
        <authorList>
            <person name="Peterson S.W."/>
        </authorList>
    </citation>
    <scope>NUCLEOTIDE SEQUENCE [LARGE SCALE GENOMIC DNA]</scope>
    <source>
        <strain evidence="2 3">ATCC 35992</strain>
    </source>
</reference>
<keyword evidence="3" id="KW-1185">Reference proteome</keyword>
<dbReference type="EMBL" id="FUXZ01000003">
    <property type="protein sequence ID" value="SKA61186.1"/>
    <property type="molecule type" value="Genomic_DNA"/>
</dbReference>
<organism evidence="2 3">
    <name type="scientific">Eubacterium uniforme</name>
    <dbReference type="NCBI Taxonomy" id="39495"/>
    <lineage>
        <taxon>Bacteria</taxon>
        <taxon>Bacillati</taxon>
        <taxon>Bacillota</taxon>
        <taxon>Clostridia</taxon>
        <taxon>Eubacteriales</taxon>
        <taxon>Eubacteriaceae</taxon>
        <taxon>Eubacterium</taxon>
    </lineage>
</organism>
<evidence type="ECO:0000259" key="1">
    <source>
        <dbReference type="Pfam" id="PF04296"/>
    </source>
</evidence>
<dbReference type="PANTHER" id="PTHR34215">
    <property type="entry name" value="BLL0784 PROTEIN"/>
    <property type="match status" value="1"/>
</dbReference>
<sequence length="87" mass="9999">MSGKRKVGRTCVGCRNVKEKKELIRVVKNNENEIFIDKTGRANGRGAYICNDLNCLKLARENKGLEKSFKCKIDNEIYEKLEGEFNE</sequence>
<dbReference type="Proteomes" id="UP000190814">
    <property type="component" value="Unassembled WGS sequence"/>
</dbReference>
<dbReference type="PANTHER" id="PTHR34215:SF1">
    <property type="entry name" value="YLXR DOMAIN-CONTAINING PROTEIN"/>
    <property type="match status" value="1"/>
</dbReference>
<dbReference type="NCBIfam" id="NF047356">
    <property type="entry name" value="RNA_bind_RnpM"/>
    <property type="match status" value="1"/>
</dbReference>
<dbReference type="SUPFAM" id="SSF64376">
    <property type="entry name" value="YlxR-like"/>
    <property type="match status" value="1"/>
</dbReference>
<dbReference type="AlphaFoldDB" id="A0A1T4V8H5"/>
<dbReference type="InterPro" id="IPR035931">
    <property type="entry name" value="YlxR-like_sf"/>
</dbReference>
<name>A0A1T4V8H5_9FIRM</name>
<evidence type="ECO:0000313" key="2">
    <source>
        <dbReference type="EMBL" id="SKA61186.1"/>
    </source>
</evidence>